<dbReference type="NCBIfam" id="TIGR01549">
    <property type="entry name" value="HAD-SF-IA-v1"/>
    <property type="match status" value="1"/>
</dbReference>
<dbReference type="PRINTS" id="PR00413">
    <property type="entry name" value="HADHALOGNASE"/>
</dbReference>
<dbReference type="AlphaFoldDB" id="A0A919KPT5"/>
<evidence type="ECO:0000256" key="1">
    <source>
        <dbReference type="ARBA" id="ARBA00022801"/>
    </source>
</evidence>
<dbReference type="Proteomes" id="UP000617734">
    <property type="component" value="Unassembled WGS sequence"/>
</dbReference>
<evidence type="ECO:0000313" key="3">
    <source>
        <dbReference type="EMBL" id="GHH67366.1"/>
    </source>
</evidence>
<reference evidence="3" key="2">
    <citation type="submission" date="2020-09" db="EMBL/GenBank/DDBJ databases">
        <authorList>
            <person name="Sun Q."/>
            <person name="Ohkuma M."/>
        </authorList>
    </citation>
    <scope>NUCLEOTIDE SEQUENCE</scope>
    <source>
        <strain evidence="3">JCM 4646</strain>
    </source>
</reference>
<feature type="region of interest" description="Disordered" evidence="2">
    <location>
        <begin position="225"/>
        <end position="254"/>
    </location>
</feature>
<feature type="compositionally biased region" description="Low complexity" evidence="2">
    <location>
        <begin position="240"/>
        <end position="254"/>
    </location>
</feature>
<gene>
    <name evidence="3" type="ORF">GCM10018781_22510</name>
</gene>
<evidence type="ECO:0000256" key="2">
    <source>
        <dbReference type="SAM" id="MobiDB-lite"/>
    </source>
</evidence>
<dbReference type="SFLD" id="SFLDG01129">
    <property type="entry name" value="C1.5:_HAD__Beta-PGM__Phosphata"/>
    <property type="match status" value="1"/>
</dbReference>
<reference evidence="3" key="1">
    <citation type="journal article" date="2014" name="Int. J. Syst. Evol. Microbiol.">
        <title>Complete genome sequence of Corynebacterium casei LMG S-19264T (=DSM 44701T), isolated from a smear-ripened cheese.</title>
        <authorList>
            <consortium name="US DOE Joint Genome Institute (JGI-PGF)"/>
            <person name="Walter F."/>
            <person name="Albersmeier A."/>
            <person name="Kalinowski J."/>
            <person name="Ruckert C."/>
        </authorList>
    </citation>
    <scope>NUCLEOTIDE SEQUENCE</scope>
    <source>
        <strain evidence="3">JCM 4646</strain>
    </source>
</reference>
<dbReference type="Gene3D" id="3.40.50.1000">
    <property type="entry name" value="HAD superfamily/HAD-like"/>
    <property type="match status" value="1"/>
</dbReference>
<dbReference type="InterPro" id="IPR006439">
    <property type="entry name" value="HAD-SF_hydro_IA"/>
</dbReference>
<dbReference type="InterPro" id="IPR036412">
    <property type="entry name" value="HAD-like_sf"/>
</dbReference>
<dbReference type="EMBL" id="BNBO01000009">
    <property type="protein sequence ID" value="GHH67366.1"/>
    <property type="molecule type" value="Genomic_DNA"/>
</dbReference>
<dbReference type="Pfam" id="PF00702">
    <property type="entry name" value="Hydrolase"/>
    <property type="match status" value="1"/>
</dbReference>
<sequence length="254" mass="26274">MRRGHTPGRSHAMPLPVAALSFDGDDTLWDFGSGFAPAIEHAARLLSEACGGRAVTVGQLHEVREEVARRMPGAGFGAIRRAALAESARRLGCERPGLAEEVYRSFVAVRAERTLLHPEAGEVLRRLAAVLPLALTTNGTTDLGPLGLDGVFTVVVRAAECGVHKPDPGIYRVTAERLGVPPGQVLHVGDHPVEDVAAARAAGMAAVLLDRSGRTPGALRSLDGLPALLTGPGPGSELRAGQAGQAGPAGPTAR</sequence>
<dbReference type="PANTHER" id="PTHR43316:SF3">
    <property type="entry name" value="HALOACID DEHALOGENASE, TYPE II (AFU_ORTHOLOGUE AFUA_2G07750)-RELATED"/>
    <property type="match status" value="1"/>
</dbReference>
<dbReference type="Gene3D" id="1.20.120.1600">
    <property type="match status" value="1"/>
</dbReference>
<dbReference type="GO" id="GO:0016787">
    <property type="term" value="F:hydrolase activity"/>
    <property type="evidence" value="ECO:0007669"/>
    <property type="project" value="UniProtKB-KW"/>
</dbReference>
<name>A0A919KPT5_9ACTN</name>
<accession>A0A919KPT5</accession>
<keyword evidence="4" id="KW-1185">Reference proteome</keyword>
<dbReference type="InterPro" id="IPR051540">
    <property type="entry name" value="S-2-haloacid_dehalogenase"/>
</dbReference>
<dbReference type="SUPFAM" id="SSF56784">
    <property type="entry name" value="HAD-like"/>
    <property type="match status" value="1"/>
</dbReference>
<evidence type="ECO:0000313" key="4">
    <source>
        <dbReference type="Proteomes" id="UP000617734"/>
    </source>
</evidence>
<organism evidence="3 4">
    <name type="scientific">Kitasatospora indigofera</name>
    <dbReference type="NCBI Taxonomy" id="67307"/>
    <lineage>
        <taxon>Bacteria</taxon>
        <taxon>Bacillati</taxon>
        <taxon>Actinomycetota</taxon>
        <taxon>Actinomycetes</taxon>
        <taxon>Kitasatosporales</taxon>
        <taxon>Streptomycetaceae</taxon>
        <taxon>Kitasatospora</taxon>
    </lineage>
</organism>
<dbReference type="PANTHER" id="PTHR43316">
    <property type="entry name" value="HYDROLASE, HALOACID DELAHOGENASE-RELATED"/>
    <property type="match status" value="1"/>
</dbReference>
<keyword evidence="1 3" id="KW-0378">Hydrolase</keyword>
<comment type="caution">
    <text evidence="3">The sequence shown here is derived from an EMBL/GenBank/DDBJ whole genome shotgun (WGS) entry which is preliminary data.</text>
</comment>
<dbReference type="InterPro" id="IPR023214">
    <property type="entry name" value="HAD_sf"/>
</dbReference>
<protein>
    <submittedName>
        <fullName evidence="3">Hydrolase</fullName>
    </submittedName>
</protein>
<proteinExistence type="predicted"/>
<dbReference type="NCBIfam" id="TIGR01509">
    <property type="entry name" value="HAD-SF-IA-v3"/>
    <property type="match status" value="1"/>
</dbReference>
<dbReference type="SFLD" id="SFLDS00003">
    <property type="entry name" value="Haloacid_Dehalogenase"/>
    <property type="match status" value="1"/>
</dbReference>